<dbReference type="InterPro" id="IPR001789">
    <property type="entry name" value="Sig_transdc_resp-reg_receiver"/>
</dbReference>
<dbReference type="AlphaFoldDB" id="A0A2M7R7H7"/>
<dbReference type="SUPFAM" id="SSF52172">
    <property type="entry name" value="CheY-like"/>
    <property type="match status" value="1"/>
</dbReference>
<keyword evidence="1 2" id="KW-0597">Phosphoprotein</keyword>
<evidence type="ECO:0000313" key="4">
    <source>
        <dbReference type="EMBL" id="PIY90754.1"/>
    </source>
</evidence>
<feature type="modified residue" description="4-aspartylphosphate" evidence="2">
    <location>
        <position position="52"/>
    </location>
</feature>
<protein>
    <submittedName>
        <fullName evidence="4">Response regulator</fullName>
    </submittedName>
</protein>
<sequence length="122" mass="13898">MPRILILEDEGIIIDLLQKKLEKEGYDIEVAKDGEEGLKKIKEIWPDLILLDLEIPKISGLGVMEEINKNPALKRIPIIVMSEAGDSFELKRAQELGAKDWIIKIEFDLPQIINKVVQQIGR</sequence>
<evidence type="ECO:0000313" key="5">
    <source>
        <dbReference type="Proteomes" id="UP000230055"/>
    </source>
</evidence>
<reference evidence="5" key="1">
    <citation type="submission" date="2017-09" db="EMBL/GenBank/DDBJ databases">
        <title>Depth-based differentiation of microbial function through sediment-hosted aquifers and enrichment of novel symbionts in the deep terrestrial subsurface.</title>
        <authorList>
            <person name="Probst A.J."/>
            <person name="Ladd B."/>
            <person name="Jarett J.K."/>
            <person name="Geller-Mcgrath D.E."/>
            <person name="Sieber C.M.K."/>
            <person name="Emerson J.B."/>
            <person name="Anantharaman K."/>
            <person name="Thomas B.C."/>
            <person name="Malmstrom R."/>
            <person name="Stieglmeier M."/>
            <person name="Klingl A."/>
            <person name="Woyke T."/>
            <person name="Ryan C.M."/>
            <person name="Banfield J.F."/>
        </authorList>
    </citation>
    <scope>NUCLEOTIDE SEQUENCE [LARGE SCALE GENOMIC DNA]</scope>
</reference>
<dbReference type="Pfam" id="PF00072">
    <property type="entry name" value="Response_reg"/>
    <property type="match status" value="1"/>
</dbReference>
<dbReference type="InterPro" id="IPR050595">
    <property type="entry name" value="Bact_response_regulator"/>
</dbReference>
<feature type="domain" description="Response regulatory" evidence="3">
    <location>
        <begin position="3"/>
        <end position="120"/>
    </location>
</feature>
<dbReference type="PANTHER" id="PTHR44591">
    <property type="entry name" value="STRESS RESPONSE REGULATOR PROTEIN 1"/>
    <property type="match status" value="1"/>
</dbReference>
<gene>
    <name evidence="4" type="ORF">COY72_01810</name>
</gene>
<dbReference type="PANTHER" id="PTHR44591:SF3">
    <property type="entry name" value="RESPONSE REGULATORY DOMAIN-CONTAINING PROTEIN"/>
    <property type="match status" value="1"/>
</dbReference>
<dbReference type="EMBL" id="PFLX01000045">
    <property type="protein sequence ID" value="PIY90754.1"/>
    <property type="molecule type" value="Genomic_DNA"/>
</dbReference>
<evidence type="ECO:0000259" key="3">
    <source>
        <dbReference type="PROSITE" id="PS50110"/>
    </source>
</evidence>
<evidence type="ECO:0000256" key="1">
    <source>
        <dbReference type="ARBA" id="ARBA00022553"/>
    </source>
</evidence>
<dbReference type="Proteomes" id="UP000230055">
    <property type="component" value="Unassembled WGS sequence"/>
</dbReference>
<dbReference type="GO" id="GO:0000160">
    <property type="term" value="P:phosphorelay signal transduction system"/>
    <property type="evidence" value="ECO:0007669"/>
    <property type="project" value="InterPro"/>
</dbReference>
<dbReference type="InterPro" id="IPR011006">
    <property type="entry name" value="CheY-like_superfamily"/>
</dbReference>
<dbReference type="PROSITE" id="PS50110">
    <property type="entry name" value="RESPONSE_REGULATORY"/>
    <property type="match status" value="1"/>
</dbReference>
<accession>A0A2M7R7H7</accession>
<dbReference type="SMART" id="SM00448">
    <property type="entry name" value="REC"/>
    <property type="match status" value="1"/>
</dbReference>
<evidence type="ECO:0000256" key="2">
    <source>
        <dbReference type="PROSITE-ProRule" id="PRU00169"/>
    </source>
</evidence>
<comment type="caution">
    <text evidence="4">The sequence shown here is derived from an EMBL/GenBank/DDBJ whole genome shotgun (WGS) entry which is preliminary data.</text>
</comment>
<organism evidence="4 5">
    <name type="scientific">Candidatus Nealsonbacteria bacterium CG_4_10_14_0_8_um_filter_35_10</name>
    <dbReference type="NCBI Taxonomy" id="1974683"/>
    <lineage>
        <taxon>Bacteria</taxon>
        <taxon>Candidatus Nealsoniibacteriota</taxon>
    </lineage>
</organism>
<proteinExistence type="predicted"/>
<dbReference type="Gene3D" id="3.40.50.2300">
    <property type="match status" value="1"/>
</dbReference>
<name>A0A2M7R7H7_9BACT</name>